<evidence type="ECO:0000313" key="9">
    <source>
        <dbReference type="Proteomes" id="UP000307507"/>
    </source>
</evidence>
<sequence>MTSEYNILIADDHSVVRQGVSLILKYSLPNIIINQTDTLNGVLEKMVVTTFDLIILDINLPGGNNVLMIEKIRGIDPNVKILMFSAFEEDLYAMRYLNSGANGYLNKLGNEEEIVEAVRKVLTTGKYISDSLKDKLINDLLNNVSQTNPLERLSNRELEISRLLVNGYGNLEIANHLNIQMSTVSTYKGRIFEKLEVKNVVSLADLFKLYENN</sequence>
<dbReference type="SUPFAM" id="SSF52172">
    <property type="entry name" value="CheY-like"/>
    <property type="match status" value="1"/>
</dbReference>
<keyword evidence="4" id="KW-0804">Transcription</keyword>
<dbReference type="RefSeq" id="WP_136404400.1">
    <property type="nucleotide sequence ID" value="NZ_SSNZ01000012.1"/>
</dbReference>
<dbReference type="Pfam" id="PF00196">
    <property type="entry name" value="GerE"/>
    <property type="match status" value="1"/>
</dbReference>
<organism evidence="8 9">
    <name type="scientific">Flavobacterium supellecticarium</name>
    <dbReference type="NCBI Taxonomy" id="2565924"/>
    <lineage>
        <taxon>Bacteria</taxon>
        <taxon>Pseudomonadati</taxon>
        <taxon>Bacteroidota</taxon>
        <taxon>Flavobacteriia</taxon>
        <taxon>Flavobacteriales</taxon>
        <taxon>Flavobacteriaceae</taxon>
        <taxon>Flavobacterium</taxon>
    </lineage>
</organism>
<dbReference type="PROSITE" id="PS00622">
    <property type="entry name" value="HTH_LUXR_1"/>
    <property type="match status" value="1"/>
</dbReference>
<dbReference type="InterPro" id="IPR011006">
    <property type="entry name" value="CheY-like_superfamily"/>
</dbReference>
<feature type="domain" description="Response regulatory" evidence="7">
    <location>
        <begin position="6"/>
        <end position="122"/>
    </location>
</feature>
<proteinExistence type="predicted"/>
<evidence type="ECO:0000256" key="1">
    <source>
        <dbReference type="ARBA" id="ARBA00022553"/>
    </source>
</evidence>
<evidence type="ECO:0000259" key="6">
    <source>
        <dbReference type="PROSITE" id="PS50043"/>
    </source>
</evidence>
<dbReference type="OrthoDB" id="1013073at2"/>
<protein>
    <submittedName>
        <fullName evidence="8">Response regulator transcription factor</fullName>
    </submittedName>
</protein>
<name>A0A4S3ZPI4_9FLAO</name>
<dbReference type="SMART" id="SM00448">
    <property type="entry name" value="REC"/>
    <property type="match status" value="1"/>
</dbReference>
<keyword evidence="9" id="KW-1185">Reference proteome</keyword>
<feature type="modified residue" description="4-aspartylphosphate" evidence="5">
    <location>
        <position position="57"/>
    </location>
</feature>
<evidence type="ECO:0000256" key="4">
    <source>
        <dbReference type="ARBA" id="ARBA00023163"/>
    </source>
</evidence>
<dbReference type="CDD" id="cd06170">
    <property type="entry name" value="LuxR_C_like"/>
    <property type="match status" value="1"/>
</dbReference>
<dbReference type="InterPro" id="IPR001789">
    <property type="entry name" value="Sig_transdc_resp-reg_receiver"/>
</dbReference>
<evidence type="ECO:0000313" key="8">
    <source>
        <dbReference type="EMBL" id="THF47411.1"/>
    </source>
</evidence>
<dbReference type="InterPro" id="IPR000792">
    <property type="entry name" value="Tscrpt_reg_LuxR_C"/>
</dbReference>
<dbReference type="GO" id="GO:0000160">
    <property type="term" value="P:phosphorelay signal transduction system"/>
    <property type="evidence" value="ECO:0007669"/>
    <property type="project" value="InterPro"/>
</dbReference>
<dbReference type="CDD" id="cd17535">
    <property type="entry name" value="REC_NarL-like"/>
    <property type="match status" value="1"/>
</dbReference>
<evidence type="ECO:0000256" key="3">
    <source>
        <dbReference type="ARBA" id="ARBA00023125"/>
    </source>
</evidence>
<keyword evidence="1 5" id="KW-0597">Phosphoprotein</keyword>
<keyword evidence="3" id="KW-0238">DNA-binding</keyword>
<dbReference type="GO" id="GO:0003677">
    <property type="term" value="F:DNA binding"/>
    <property type="evidence" value="ECO:0007669"/>
    <property type="project" value="UniProtKB-KW"/>
</dbReference>
<dbReference type="PROSITE" id="PS50043">
    <property type="entry name" value="HTH_LUXR_2"/>
    <property type="match status" value="1"/>
</dbReference>
<dbReference type="SMART" id="SM00421">
    <property type="entry name" value="HTH_LUXR"/>
    <property type="match status" value="1"/>
</dbReference>
<feature type="domain" description="HTH luxR-type" evidence="6">
    <location>
        <begin position="146"/>
        <end position="211"/>
    </location>
</feature>
<evidence type="ECO:0000259" key="7">
    <source>
        <dbReference type="PROSITE" id="PS50110"/>
    </source>
</evidence>
<dbReference type="SUPFAM" id="SSF46894">
    <property type="entry name" value="C-terminal effector domain of the bipartite response regulators"/>
    <property type="match status" value="1"/>
</dbReference>
<dbReference type="Pfam" id="PF00072">
    <property type="entry name" value="Response_reg"/>
    <property type="match status" value="1"/>
</dbReference>
<dbReference type="InterPro" id="IPR039420">
    <property type="entry name" value="WalR-like"/>
</dbReference>
<keyword evidence="2" id="KW-0805">Transcription regulation</keyword>
<dbReference type="PANTHER" id="PTHR43214">
    <property type="entry name" value="TWO-COMPONENT RESPONSE REGULATOR"/>
    <property type="match status" value="1"/>
</dbReference>
<gene>
    <name evidence="8" type="ORF">E6C50_16755</name>
</gene>
<dbReference type="InterPro" id="IPR016032">
    <property type="entry name" value="Sig_transdc_resp-reg_C-effctor"/>
</dbReference>
<evidence type="ECO:0000256" key="5">
    <source>
        <dbReference type="PROSITE-ProRule" id="PRU00169"/>
    </source>
</evidence>
<dbReference type="Proteomes" id="UP000307507">
    <property type="component" value="Unassembled WGS sequence"/>
</dbReference>
<dbReference type="EMBL" id="SSNZ01000012">
    <property type="protein sequence ID" value="THF47411.1"/>
    <property type="molecule type" value="Genomic_DNA"/>
</dbReference>
<reference evidence="8 9" key="1">
    <citation type="submission" date="2019-04" db="EMBL/GenBank/DDBJ databases">
        <title>Flavobacterium sp. nov. isolated from construction timber.</title>
        <authorList>
            <person name="Lin S.-Y."/>
            <person name="Chang C.-T."/>
            <person name="Young C.-C."/>
        </authorList>
    </citation>
    <scope>NUCLEOTIDE SEQUENCE [LARGE SCALE GENOMIC DNA]</scope>
    <source>
        <strain evidence="8 9">CC-CTC003</strain>
    </source>
</reference>
<dbReference type="InterPro" id="IPR058245">
    <property type="entry name" value="NreC/VraR/RcsB-like_REC"/>
</dbReference>
<dbReference type="AlphaFoldDB" id="A0A4S3ZPI4"/>
<dbReference type="GO" id="GO:0006355">
    <property type="term" value="P:regulation of DNA-templated transcription"/>
    <property type="evidence" value="ECO:0007669"/>
    <property type="project" value="InterPro"/>
</dbReference>
<accession>A0A4S3ZPI4</accession>
<dbReference type="PROSITE" id="PS50110">
    <property type="entry name" value="RESPONSE_REGULATORY"/>
    <property type="match status" value="1"/>
</dbReference>
<dbReference type="PANTHER" id="PTHR43214:SF41">
    <property type="entry name" value="NITRATE_NITRITE RESPONSE REGULATOR PROTEIN NARP"/>
    <property type="match status" value="1"/>
</dbReference>
<dbReference type="Gene3D" id="3.40.50.2300">
    <property type="match status" value="1"/>
</dbReference>
<comment type="caution">
    <text evidence="8">The sequence shown here is derived from an EMBL/GenBank/DDBJ whole genome shotgun (WGS) entry which is preliminary data.</text>
</comment>
<evidence type="ECO:0000256" key="2">
    <source>
        <dbReference type="ARBA" id="ARBA00023015"/>
    </source>
</evidence>
<dbReference type="PRINTS" id="PR00038">
    <property type="entry name" value="HTHLUXR"/>
</dbReference>